<gene>
    <name evidence="1" type="ORF">M123_4782</name>
</gene>
<organism evidence="1 2">
    <name type="scientific">Bacteroides fragilis str. 3976T8</name>
    <dbReference type="NCBI Taxonomy" id="1339314"/>
    <lineage>
        <taxon>Bacteria</taxon>
        <taxon>Pseudomonadati</taxon>
        <taxon>Bacteroidota</taxon>
        <taxon>Bacteroidia</taxon>
        <taxon>Bacteroidales</taxon>
        <taxon>Bacteroidaceae</taxon>
        <taxon>Bacteroides</taxon>
    </lineage>
</organism>
<dbReference type="EMBL" id="JGDS01000015">
    <property type="protein sequence ID" value="EXZ75666.1"/>
    <property type="molecule type" value="Genomic_DNA"/>
</dbReference>
<dbReference type="AlphaFoldDB" id="A0A016EF26"/>
<evidence type="ECO:0000313" key="2">
    <source>
        <dbReference type="Proteomes" id="UP000020938"/>
    </source>
</evidence>
<protein>
    <recommendedName>
        <fullName evidence="3">Nucleotidyl transferase AbiEii/AbiGii toxin family protein</fullName>
    </recommendedName>
</protein>
<dbReference type="Gene3D" id="3.10.450.620">
    <property type="entry name" value="JHP933, nucleotidyltransferase-like core domain"/>
    <property type="match status" value="1"/>
</dbReference>
<proteinExistence type="predicted"/>
<evidence type="ECO:0008006" key="3">
    <source>
        <dbReference type="Google" id="ProtNLM"/>
    </source>
</evidence>
<comment type="caution">
    <text evidence="1">The sequence shown here is derived from an EMBL/GenBank/DDBJ whole genome shotgun (WGS) entry which is preliminary data.</text>
</comment>
<dbReference type="PATRIC" id="fig|1339314.3.peg.102"/>
<sequence>MRLHTDRQLFKDAINFASRPATDGGLGISPLFIEKDYWVSRSLKLMAEHDKDGRAVFKGGTSLSKAYGIGARFSEDIDVAISDAWTLSGNQLKNLIRKTAHDMTEGLDEIPIPGKTSKGSHYYKAYYHYPQIMESLAATSINPGQILVEINSFANPYPSEQRVIQSFLTTFLQQSGNEQLIEEYDMQPFVIHVLDKRRTLTEKLVSLIRCSLADEHHSQLSAKIRHFYDLYYLYHDKEIRQYLDSSDFLNDFHNLFTHDRQQFSKPEGWQRRNLDESPLFSALENVWSKLEPVYLKELPELAYNKIPDSTRILESIHAILMYIINNKIQE</sequence>
<dbReference type="Pfam" id="PF08843">
    <property type="entry name" value="AbiEii"/>
    <property type="match status" value="1"/>
</dbReference>
<dbReference type="Proteomes" id="UP000020938">
    <property type="component" value="Unassembled WGS sequence"/>
</dbReference>
<evidence type="ECO:0000313" key="1">
    <source>
        <dbReference type="EMBL" id="EXZ75666.1"/>
    </source>
</evidence>
<dbReference type="InterPro" id="IPR014942">
    <property type="entry name" value="AbiEii"/>
</dbReference>
<dbReference type="RefSeq" id="WP_032597383.1">
    <property type="nucleotide sequence ID" value="NZ_JGDS01000015.1"/>
</dbReference>
<accession>A0A016EF26</accession>
<reference evidence="1 2" key="1">
    <citation type="submission" date="2014-02" db="EMBL/GenBank/DDBJ databases">
        <authorList>
            <person name="Sears C."/>
            <person name="Carroll K."/>
            <person name="Sack B.R."/>
            <person name="Qadri F."/>
            <person name="Myers L.L."/>
            <person name="Chung G.-T."/>
            <person name="Escheverria P."/>
            <person name="Fraser C.M."/>
            <person name="Sadzewicz L."/>
            <person name="Shefchek K.A."/>
            <person name="Tallon L."/>
            <person name="Das S.P."/>
            <person name="Daugherty S."/>
            <person name="Mongodin E.F."/>
        </authorList>
    </citation>
    <scope>NUCLEOTIDE SEQUENCE [LARGE SCALE GENOMIC DNA]</scope>
    <source>
        <strain evidence="1 2">3976T8</strain>
    </source>
</reference>
<name>A0A016EF26_BACFG</name>